<dbReference type="Proteomes" id="UP001152562">
    <property type="component" value="Unassembled WGS sequence"/>
</dbReference>
<evidence type="ECO:0000256" key="3">
    <source>
        <dbReference type="ARBA" id="ARBA00022833"/>
    </source>
</evidence>
<comment type="caution">
    <text evidence="5">The sequence shown here is derived from an EMBL/GenBank/DDBJ whole genome shotgun (WGS) entry which is preliminary data.</text>
</comment>
<dbReference type="GO" id="GO:0008270">
    <property type="term" value="F:zinc ion binding"/>
    <property type="evidence" value="ECO:0007669"/>
    <property type="project" value="UniProtKB-KW"/>
</dbReference>
<keyword evidence="3" id="KW-0862">Zinc</keyword>
<keyword evidence="6" id="KW-1185">Reference proteome</keyword>
<reference evidence="5" key="1">
    <citation type="submission" date="2022-05" db="EMBL/GenBank/DDBJ databases">
        <authorList>
            <person name="Okamura Y."/>
        </authorList>
    </citation>
    <scope>NUCLEOTIDE SEQUENCE</scope>
</reference>
<evidence type="ECO:0000259" key="4">
    <source>
        <dbReference type="PROSITE" id="PS51800"/>
    </source>
</evidence>
<dbReference type="PROSITE" id="PS51800">
    <property type="entry name" value="ZF_CHHC_U11_48K"/>
    <property type="match status" value="2"/>
</dbReference>
<dbReference type="SUPFAM" id="SSF57667">
    <property type="entry name" value="beta-beta-alpha zinc fingers"/>
    <property type="match status" value="1"/>
</dbReference>
<evidence type="ECO:0000256" key="2">
    <source>
        <dbReference type="ARBA" id="ARBA00022771"/>
    </source>
</evidence>
<dbReference type="InterPro" id="IPR036236">
    <property type="entry name" value="Znf_C2H2_sf"/>
</dbReference>
<dbReference type="Pfam" id="PF05253">
    <property type="entry name" value="zf-U11-48K"/>
    <property type="match status" value="1"/>
</dbReference>
<feature type="domain" description="CHHC U11-48K-type" evidence="4">
    <location>
        <begin position="8"/>
        <end position="35"/>
    </location>
</feature>
<evidence type="ECO:0000256" key="1">
    <source>
        <dbReference type="ARBA" id="ARBA00022723"/>
    </source>
</evidence>
<dbReference type="AlphaFoldDB" id="A0A9P0TKL6"/>
<feature type="domain" description="CHHC U11-48K-type" evidence="4">
    <location>
        <begin position="40"/>
        <end position="67"/>
    </location>
</feature>
<name>A0A9P0TKL6_PIEBR</name>
<evidence type="ECO:0000313" key="6">
    <source>
        <dbReference type="Proteomes" id="UP001152562"/>
    </source>
</evidence>
<keyword evidence="1" id="KW-0479">Metal-binding</keyword>
<organism evidence="5 6">
    <name type="scientific">Pieris brassicae</name>
    <name type="common">White butterfly</name>
    <name type="synonym">Large white butterfly</name>
    <dbReference type="NCBI Taxonomy" id="7116"/>
    <lineage>
        <taxon>Eukaryota</taxon>
        <taxon>Metazoa</taxon>
        <taxon>Ecdysozoa</taxon>
        <taxon>Arthropoda</taxon>
        <taxon>Hexapoda</taxon>
        <taxon>Insecta</taxon>
        <taxon>Pterygota</taxon>
        <taxon>Neoptera</taxon>
        <taxon>Endopterygota</taxon>
        <taxon>Lepidoptera</taxon>
        <taxon>Glossata</taxon>
        <taxon>Ditrysia</taxon>
        <taxon>Papilionoidea</taxon>
        <taxon>Pieridae</taxon>
        <taxon>Pierinae</taxon>
        <taxon>Pieris</taxon>
    </lineage>
</organism>
<protein>
    <recommendedName>
        <fullName evidence="4">CHHC U11-48K-type domain-containing protein</fullName>
    </recommendedName>
</protein>
<dbReference type="OrthoDB" id="5839404at2759"/>
<dbReference type="EMBL" id="CALOZG010000029">
    <property type="protein sequence ID" value="CAH4033212.1"/>
    <property type="molecule type" value="Genomic_DNA"/>
</dbReference>
<dbReference type="InterPro" id="IPR022776">
    <property type="entry name" value="TRM13/UPF0224_CHHC_Znf_dom"/>
</dbReference>
<keyword evidence="2" id="KW-0863">Zinc-finger</keyword>
<proteinExistence type="predicted"/>
<evidence type="ECO:0000313" key="5">
    <source>
        <dbReference type="EMBL" id="CAH4033212.1"/>
    </source>
</evidence>
<accession>A0A9P0TKL6</accession>
<gene>
    <name evidence="5" type="ORF">PIBRA_LOCUS9526</name>
</gene>
<sequence>MSSDPHRLLPCPFNMAHQIESYRMHVHLQKCKKQYPNVIKLVCPFDSTHIVNSPEIDHHVNSCMHRGMLDNQLYNFDDNSRVPVTIVGTTNIQCEESWDDEVASSYQPGVSKASHIITKVIGATPSERRKARMEKIKMYKPPPTNN</sequence>